<feature type="chain" id="PRO_5019090859" description="Secreted protein" evidence="1">
    <location>
        <begin position="16"/>
        <end position="101"/>
    </location>
</feature>
<evidence type="ECO:0000313" key="3">
    <source>
        <dbReference type="Proteomes" id="UP000286134"/>
    </source>
</evidence>
<evidence type="ECO:0008006" key="4">
    <source>
        <dbReference type="Google" id="ProtNLM"/>
    </source>
</evidence>
<protein>
    <recommendedName>
        <fullName evidence="4">Secreted protein</fullName>
    </recommendedName>
</protein>
<keyword evidence="3" id="KW-1185">Reference proteome</keyword>
<dbReference type="Proteomes" id="UP000286134">
    <property type="component" value="Unassembled WGS sequence"/>
</dbReference>
<evidence type="ECO:0000313" key="2">
    <source>
        <dbReference type="EMBL" id="RKF64498.1"/>
    </source>
</evidence>
<organism evidence="2 3">
    <name type="scientific">Erysiphe neolycopersici</name>
    <dbReference type="NCBI Taxonomy" id="212602"/>
    <lineage>
        <taxon>Eukaryota</taxon>
        <taxon>Fungi</taxon>
        <taxon>Dikarya</taxon>
        <taxon>Ascomycota</taxon>
        <taxon>Pezizomycotina</taxon>
        <taxon>Leotiomycetes</taxon>
        <taxon>Erysiphales</taxon>
        <taxon>Erysiphaceae</taxon>
        <taxon>Erysiphe</taxon>
    </lineage>
</organism>
<reference evidence="2 3" key="1">
    <citation type="journal article" date="2018" name="BMC Genomics">
        <title>Comparative genome analyses reveal sequence features reflecting distinct modes of host-adaptation between dicot and monocot powdery mildew.</title>
        <authorList>
            <person name="Wu Y."/>
            <person name="Ma X."/>
            <person name="Pan Z."/>
            <person name="Kale S.D."/>
            <person name="Song Y."/>
            <person name="King H."/>
            <person name="Zhang Q."/>
            <person name="Presley C."/>
            <person name="Deng X."/>
            <person name="Wei C.I."/>
            <person name="Xiao S."/>
        </authorList>
    </citation>
    <scope>NUCLEOTIDE SEQUENCE [LARGE SCALE GENOMIC DNA]</scope>
    <source>
        <strain evidence="2">UMSG2</strain>
    </source>
</reference>
<name>A0A420I461_9PEZI</name>
<proteinExistence type="predicted"/>
<dbReference type="AlphaFoldDB" id="A0A420I461"/>
<comment type="caution">
    <text evidence="2">The sequence shown here is derived from an EMBL/GenBank/DDBJ whole genome shotgun (WGS) entry which is preliminary data.</text>
</comment>
<accession>A0A420I461</accession>
<feature type="signal peptide" evidence="1">
    <location>
        <begin position="1"/>
        <end position="15"/>
    </location>
</feature>
<evidence type="ECO:0000256" key="1">
    <source>
        <dbReference type="SAM" id="SignalP"/>
    </source>
</evidence>
<keyword evidence="1" id="KW-0732">Signal</keyword>
<gene>
    <name evidence="2" type="ORF">OnM2_02946</name>
</gene>
<sequence>MKFIVLMTFFTAATAFEFLSDWNFFSDPPPHEYAICVNTIQMGGSYTYNDAATLAACNRYKEDHKCADCEIITTRSDDKNKKNLHFHPLTHIGKNGFLSLE</sequence>
<dbReference type="EMBL" id="MCFK01001857">
    <property type="protein sequence ID" value="RKF64498.1"/>
    <property type="molecule type" value="Genomic_DNA"/>
</dbReference>